<dbReference type="NCBIfam" id="NF006631">
    <property type="entry name" value="PRK09201.1"/>
    <property type="match status" value="1"/>
</dbReference>
<dbReference type="EMBL" id="CP152276">
    <property type="protein sequence ID" value="XAE44954.1"/>
    <property type="molecule type" value="Genomic_DNA"/>
</dbReference>
<dbReference type="PANTHER" id="PTHR11895">
    <property type="entry name" value="TRANSAMIDASE"/>
    <property type="match status" value="1"/>
</dbReference>
<accession>A0ABZ3DAW8</accession>
<dbReference type="Pfam" id="PF01425">
    <property type="entry name" value="Amidase"/>
    <property type="match status" value="1"/>
</dbReference>
<dbReference type="InterPro" id="IPR036928">
    <property type="entry name" value="AS_sf"/>
</dbReference>
<protein>
    <submittedName>
        <fullName evidence="2">AtzE family amidohydrolase</fullName>
    </submittedName>
</protein>
<dbReference type="RefSeq" id="WP_342630125.1">
    <property type="nucleotide sequence ID" value="NZ_CP152276.1"/>
</dbReference>
<evidence type="ECO:0000259" key="1">
    <source>
        <dbReference type="Pfam" id="PF01425"/>
    </source>
</evidence>
<feature type="domain" description="Amidase" evidence="1">
    <location>
        <begin position="37"/>
        <end position="443"/>
    </location>
</feature>
<dbReference type="Gene3D" id="3.90.1300.10">
    <property type="entry name" value="Amidase signature (AS) domain"/>
    <property type="match status" value="1"/>
</dbReference>
<dbReference type="NCBIfam" id="TIGR02715">
    <property type="entry name" value="amido_AtzE"/>
    <property type="match status" value="1"/>
</dbReference>
<dbReference type="PANTHER" id="PTHR11895:SF172">
    <property type="entry name" value="GLUTAMYL-TRNA(GLN) AMIDOTRANSFERASE"/>
    <property type="match status" value="1"/>
</dbReference>
<proteinExistence type="predicted"/>
<dbReference type="InterPro" id="IPR014087">
    <property type="entry name" value="Carboxybiuret_hydro_AtzE"/>
</dbReference>
<gene>
    <name evidence="2" type="ORF">AAC691_03115</name>
</gene>
<sequence>MTDQTDTPPLASPDTFPDALALAADIRHRRRSAVTTVTAAIAAIEVRDARINSVTRIFGPRAVAEAETIDRRIAAGEDPGPLAGVPFGVKDLFDVTDEVTTAGSIVLRESRPATRDATVVARLRGAGAIPLASLNMDEFAYGFATDNAHYGITRNPHDLTRLAGGSSGGSAASVAAGLLPFTLGSDTNGSIRVPAALCGVWGLKPTYGTVPHDGAYPFAASLDVVGPFAGTLSDLRVVYDIMRGAPMAELPRLSDLRVARLGGWFAQNVTAPLAGAIDAVAAHFAAHAGDCPTVELPEVARARAASFVITAAEGGTLHLPRLRRHAMQYDPATRDRLMAGALLPASTVLQAHRFRTWFRERVHALFRSADVLIAPATVGEAPLIDQPTILVDGQPVSARANLGLYTQPLSLAGVPILSAPLAASGGLPLGIQLIAAPGREAALFAVAAALHDAGLAGRVPLPQKAPQKAAQKAGGQ</sequence>
<dbReference type="SUPFAM" id="SSF75304">
    <property type="entry name" value="Amidase signature (AS) enzymes"/>
    <property type="match status" value="1"/>
</dbReference>
<name>A0ABZ3DAW8_9PROT</name>
<dbReference type="InterPro" id="IPR000120">
    <property type="entry name" value="Amidase"/>
</dbReference>
<reference evidence="2 3" key="1">
    <citation type="submission" date="2024-04" db="EMBL/GenBank/DDBJ databases">
        <title>Complete genome sequence of Nguyenibacter vanlangesis HBCM-1154, a strain capable of nitrogen fixation, IAA production, and phosphorus solubilization isolated from sugarcane soil.</title>
        <authorList>
            <person name="MY HANH P."/>
        </authorList>
    </citation>
    <scope>NUCLEOTIDE SEQUENCE [LARGE SCALE GENOMIC DNA]</scope>
    <source>
        <strain evidence="2 3">HBCM 1154</strain>
    </source>
</reference>
<keyword evidence="3" id="KW-1185">Reference proteome</keyword>
<organism evidence="2 3">
    <name type="scientific">Nguyenibacter vanlangensis</name>
    <dbReference type="NCBI Taxonomy" id="1216886"/>
    <lineage>
        <taxon>Bacteria</taxon>
        <taxon>Pseudomonadati</taxon>
        <taxon>Pseudomonadota</taxon>
        <taxon>Alphaproteobacteria</taxon>
        <taxon>Acetobacterales</taxon>
        <taxon>Acetobacteraceae</taxon>
        <taxon>Nguyenibacter</taxon>
    </lineage>
</organism>
<dbReference type="InterPro" id="IPR023631">
    <property type="entry name" value="Amidase_dom"/>
</dbReference>
<dbReference type="Proteomes" id="UP001449795">
    <property type="component" value="Chromosome"/>
</dbReference>
<evidence type="ECO:0000313" key="2">
    <source>
        <dbReference type="EMBL" id="XAE44954.1"/>
    </source>
</evidence>
<evidence type="ECO:0000313" key="3">
    <source>
        <dbReference type="Proteomes" id="UP001449795"/>
    </source>
</evidence>